<dbReference type="InterPro" id="IPR025202">
    <property type="entry name" value="PLD-like_dom"/>
</dbReference>
<gene>
    <name evidence="15" type="ordered locus">Taci_0187</name>
</gene>
<dbReference type="NCBIfam" id="TIGR04265">
    <property type="entry name" value="bac_cardiolipin"/>
    <property type="match status" value="1"/>
</dbReference>
<dbReference type="InterPro" id="IPR001736">
    <property type="entry name" value="PLipase_D/transphosphatidylase"/>
</dbReference>
<dbReference type="PANTHER" id="PTHR21248">
    <property type="entry name" value="CARDIOLIPIN SYNTHASE"/>
    <property type="match status" value="1"/>
</dbReference>
<keyword evidence="9 13" id="KW-0472">Membrane</keyword>
<dbReference type="Proteomes" id="UP000002030">
    <property type="component" value="Chromosome"/>
</dbReference>
<evidence type="ECO:0000256" key="10">
    <source>
        <dbReference type="ARBA" id="ARBA00023209"/>
    </source>
</evidence>
<dbReference type="KEGG" id="tai:Taci_0187"/>
<evidence type="ECO:0000256" key="7">
    <source>
        <dbReference type="ARBA" id="ARBA00022989"/>
    </source>
</evidence>
<evidence type="ECO:0000256" key="9">
    <source>
        <dbReference type="ARBA" id="ARBA00023136"/>
    </source>
</evidence>
<evidence type="ECO:0000256" key="6">
    <source>
        <dbReference type="ARBA" id="ARBA00022737"/>
    </source>
</evidence>
<dbReference type="GO" id="GO:0032049">
    <property type="term" value="P:cardiolipin biosynthetic process"/>
    <property type="evidence" value="ECO:0007669"/>
    <property type="project" value="UniProtKB-UniRule"/>
</dbReference>
<evidence type="ECO:0000256" key="3">
    <source>
        <dbReference type="ARBA" id="ARBA00022516"/>
    </source>
</evidence>
<evidence type="ECO:0000256" key="12">
    <source>
        <dbReference type="NCBIfam" id="TIGR04265"/>
    </source>
</evidence>
<feature type="transmembrane region" description="Helical" evidence="13">
    <location>
        <begin position="61"/>
        <end position="86"/>
    </location>
</feature>
<dbReference type="EMBL" id="CP001818">
    <property type="protein sequence ID" value="ACZ18427.1"/>
    <property type="molecule type" value="Genomic_DNA"/>
</dbReference>
<keyword evidence="3" id="KW-0444">Lipid biosynthesis</keyword>
<dbReference type="InterPro" id="IPR027379">
    <property type="entry name" value="CLS_N"/>
</dbReference>
<keyword evidence="5 13" id="KW-0812">Transmembrane</keyword>
<feature type="transmembrane region" description="Helical" evidence="13">
    <location>
        <begin position="95"/>
        <end position="115"/>
    </location>
</feature>
<dbReference type="InterPro" id="IPR022924">
    <property type="entry name" value="Cardiolipin_synthase"/>
</dbReference>
<proteinExistence type="predicted"/>
<keyword evidence="10" id="KW-0594">Phospholipid biosynthesis</keyword>
<dbReference type="OrthoDB" id="9762009at2"/>
<dbReference type="CDD" id="cd09110">
    <property type="entry name" value="PLDc_CLS_1"/>
    <property type="match status" value="1"/>
</dbReference>
<dbReference type="PANTHER" id="PTHR21248:SF22">
    <property type="entry name" value="PHOSPHOLIPASE D"/>
    <property type="match status" value="1"/>
</dbReference>
<keyword evidence="11" id="KW-1208">Phospholipid metabolism</keyword>
<accession>D1B824</accession>
<feature type="domain" description="PLD phosphodiesterase" evidence="14">
    <location>
        <begin position="266"/>
        <end position="293"/>
    </location>
</feature>
<keyword evidence="16" id="KW-1185">Reference proteome</keyword>
<evidence type="ECO:0000256" key="11">
    <source>
        <dbReference type="ARBA" id="ARBA00023264"/>
    </source>
</evidence>
<evidence type="ECO:0000259" key="14">
    <source>
        <dbReference type="PROSITE" id="PS50035"/>
    </source>
</evidence>
<evidence type="ECO:0000313" key="15">
    <source>
        <dbReference type="EMBL" id="ACZ18427.1"/>
    </source>
</evidence>
<dbReference type="GO" id="GO:0008808">
    <property type="term" value="F:cardiolipin synthase activity"/>
    <property type="evidence" value="ECO:0007669"/>
    <property type="project" value="UniProtKB-UniRule"/>
</dbReference>
<dbReference type="EnsemblBacteria" id="ACZ18427">
    <property type="protein sequence ID" value="ACZ18427"/>
    <property type="gene ID" value="Taci_0187"/>
</dbReference>
<feature type="domain" description="PLD phosphodiesterase" evidence="14">
    <location>
        <begin position="439"/>
        <end position="466"/>
    </location>
</feature>
<dbReference type="PATRIC" id="fig|525903.6.peg.190"/>
<dbReference type="SUPFAM" id="SSF56024">
    <property type="entry name" value="Phospholipase D/nuclease"/>
    <property type="match status" value="2"/>
</dbReference>
<dbReference type="Pfam" id="PF13091">
    <property type="entry name" value="PLDc_2"/>
    <property type="match status" value="2"/>
</dbReference>
<sequence length="526" mass="58629">MALRRGSIKRGTLLALLGLGLLLVILSNLPSFRLALGAIQRGWAHGGLIRELLGLVGRGYALARGALFNPLSVALYGVVIGAVILLENRNPDRTVAWLMALALVPLLGLVAYLLVGPKFASARALRRRHQELARHRRYPLEVEIPPSEFQGVARLLVRTNGAFPLAFQDPTILSDSASAFGAMFAALEEAKGYLHAQFFSLTSDGTGRRFAQLLTEARRRGVEVRLLYDGVGSWGLERDLLEELKAAGVRAVPFLPISFPMFRREFNYRNHRKILVVDGSVAFVGGFNVGDKYVGLAKGLSPWRDTMLRIRGDGALGLDDVFRRDWRFASGEELPLWNPPPAWGGPFVQVATGGPDSPGDPLKHAYLAAMGACRERLWLTTPYLVPGMEVMEAMRTAAMRGVDVRLVIPGRPDHRTVYFASRHHIGELLEAGVQVYRYQRGFIHAKTMIVDRELAAVGTLNLDVRSLEINYEVQAFIHHRRTVERLEADFVKDFMDSHLVTREEWASRGLWERLLDSSFRLLSPEL</sequence>
<dbReference type="HOGENOM" id="CLU_038053_1_2_0"/>
<dbReference type="STRING" id="525903.Taci_0187"/>
<keyword evidence="6" id="KW-0677">Repeat</keyword>
<dbReference type="Pfam" id="PF13396">
    <property type="entry name" value="PLDc_N"/>
    <property type="match status" value="1"/>
</dbReference>
<evidence type="ECO:0000256" key="1">
    <source>
        <dbReference type="ARBA" id="ARBA00004651"/>
    </source>
</evidence>
<dbReference type="AlphaFoldDB" id="D1B824"/>
<evidence type="ECO:0000256" key="8">
    <source>
        <dbReference type="ARBA" id="ARBA00023098"/>
    </source>
</evidence>
<dbReference type="eggNOG" id="COG1502">
    <property type="taxonomic scope" value="Bacteria"/>
</dbReference>
<reference evidence="15 16" key="1">
    <citation type="journal article" date="2009" name="Stand. Genomic Sci.">
        <title>Complete genome sequence of Thermanaerovibrio acidaminovorans type strain (Su883).</title>
        <authorList>
            <person name="Chovatia M."/>
            <person name="Sikorski J."/>
            <person name="Schroder M."/>
            <person name="Lapidus A."/>
            <person name="Nolan M."/>
            <person name="Tice H."/>
            <person name="Glavina Del Rio T."/>
            <person name="Copeland A."/>
            <person name="Cheng J.F."/>
            <person name="Lucas S."/>
            <person name="Chen F."/>
            <person name="Bruce D."/>
            <person name="Goodwin L."/>
            <person name="Pitluck S."/>
            <person name="Ivanova N."/>
            <person name="Mavromatis K."/>
            <person name="Ovchinnikova G."/>
            <person name="Pati A."/>
            <person name="Chen A."/>
            <person name="Palaniappan K."/>
            <person name="Land M."/>
            <person name="Hauser L."/>
            <person name="Chang Y.J."/>
            <person name="Jeffries C.D."/>
            <person name="Chain P."/>
            <person name="Saunders E."/>
            <person name="Detter J.C."/>
            <person name="Brettin T."/>
            <person name="Rohde M."/>
            <person name="Goker M."/>
            <person name="Spring S."/>
            <person name="Bristow J."/>
            <person name="Markowitz V."/>
            <person name="Hugenholtz P."/>
            <person name="Kyrpides N.C."/>
            <person name="Klenk H.P."/>
            <person name="Eisen J.A."/>
        </authorList>
    </citation>
    <scope>NUCLEOTIDE SEQUENCE [LARGE SCALE GENOMIC DNA]</scope>
    <source>
        <strain evidence="16">ATCC 49978 / DSM 6589 / Su883</strain>
    </source>
</reference>
<evidence type="ECO:0000256" key="4">
    <source>
        <dbReference type="ARBA" id="ARBA00022679"/>
    </source>
</evidence>
<keyword evidence="4" id="KW-0808">Transferase</keyword>
<dbReference type="PROSITE" id="PS50035">
    <property type="entry name" value="PLD"/>
    <property type="match status" value="2"/>
</dbReference>
<dbReference type="Gene3D" id="3.30.870.10">
    <property type="entry name" value="Endonuclease Chain A"/>
    <property type="match status" value="2"/>
</dbReference>
<keyword evidence="2" id="KW-1003">Cell membrane</keyword>
<dbReference type="CDD" id="cd09112">
    <property type="entry name" value="PLDc_CLS_2"/>
    <property type="match status" value="1"/>
</dbReference>
<dbReference type="EC" id="2.7.8.-" evidence="12"/>
<evidence type="ECO:0000256" key="2">
    <source>
        <dbReference type="ARBA" id="ARBA00022475"/>
    </source>
</evidence>
<comment type="subcellular location">
    <subcellularLocation>
        <location evidence="1">Cell membrane</location>
        <topology evidence="1">Multi-pass membrane protein</topology>
    </subcellularLocation>
</comment>
<dbReference type="GO" id="GO:0005886">
    <property type="term" value="C:plasma membrane"/>
    <property type="evidence" value="ECO:0007669"/>
    <property type="project" value="UniProtKB-SubCell"/>
</dbReference>
<keyword evidence="8" id="KW-0443">Lipid metabolism</keyword>
<keyword evidence="7 13" id="KW-1133">Transmembrane helix</keyword>
<organism evidence="15 16">
    <name type="scientific">Thermanaerovibrio acidaminovorans (strain ATCC 49978 / DSM 6589 / Su883)</name>
    <name type="common">Selenomonas acidaminovorans</name>
    <dbReference type="NCBI Taxonomy" id="525903"/>
    <lineage>
        <taxon>Bacteria</taxon>
        <taxon>Thermotogati</taxon>
        <taxon>Synergistota</taxon>
        <taxon>Synergistia</taxon>
        <taxon>Synergistales</taxon>
        <taxon>Synergistaceae</taxon>
        <taxon>Thermanaerovibrio</taxon>
    </lineage>
</organism>
<dbReference type="RefSeq" id="WP_012868943.1">
    <property type="nucleotide sequence ID" value="NC_013522.1"/>
</dbReference>
<name>D1B824_THEAS</name>
<evidence type="ECO:0000256" key="5">
    <source>
        <dbReference type="ARBA" id="ARBA00022692"/>
    </source>
</evidence>
<protein>
    <recommendedName>
        <fullName evidence="12">Cardiolipin synthase</fullName>
        <ecNumber evidence="12">2.7.8.-</ecNumber>
    </recommendedName>
</protein>
<evidence type="ECO:0000313" key="16">
    <source>
        <dbReference type="Proteomes" id="UP000002030"/>
    </source>
</evidence>
<dbReference type="SMART" id="SM00155">
    <property type="entry name" value="PLDc"/>
    <property type="match status" value="2"/>
</dbReference>
<evidence type="ECO:0000256" key="13">
    <source>
        <dbReference type="SAM" id="Phobius"/>
    </source>
</evidence>